<keyword evidence="6" id="KW-0350">Heme biosynthesis</keyword>
<dbReference type="SUPFAM" id="SSF102886">
    <property type="entry name" value="Coproporphyrinogen III oxidase"/>
    <property type="match status" value="1"/>
</dbReference>
<organism evidence="8 9">
    <name type="scientific">Chitinophaga caeni</name>
    <dbReference type="NCBI Taxonomy" id="2029983"/>
    <lineage>
        <taxon>Bacteria</taxon>
        <taxon>Pseudomonadati</taxon>
        <taxon>Bacteroidota</taxon>
        <taxon>Chitinophagia</taxon>
        <taxon>Chitinophagales</taxon>
        <taxon>Chitinophagaceae</taxon>
        <taxon>Chitinophaga</taxon>
    </lineage>
</organism>
<dbReference type="NCBIfam" id="NF003727">
    <property type="entry name" value="PRK05330.1"/>
    <property type="match status" value="1"/>
</dbReference>
<dbReference type="Proteomes" id="UP000220133">
    <property type="component" value="Chromosome"/>
</dbReference>
<dbReference type="EMBL" id="CP023777">
    <property type="protein sequence ID" value="ATL47688.1"/>
    <property type="molecule type" value="Genomic_DNA"/>
</dbReference>
<dbReference type="InterPro" id="IPR036406">
    <property type="entry name" value="Coprogen_oxidase_aer_sf"/>
</dbReference>
<reference evidence="8 9" key="1">
    <citation type="submission" date="2017-10" db="EMBL/GenBank/DDBJ databases">
        <title>Paenichitinophaga pekingensis gen. nov., sp. nov., isolated from activated sludge.</title>
        <authorList>
            <person name="Jin D."/>
            <person name="Kong X."/>
            <person name="Deng Y."/>
            <person name="Bai Z."/>
        </authorList>
    </citation>
    <scope>NUCLEOTIDE SEQUENCE [LARGE SCALE GENOMIC DNA]</scope>
    <source>
        <strain evidence="8 9">13</strain>
    </source>
</reference>
<keyword evidence="9" id="KW-1185">Reference proteome</keyword>
<dbReference type="PRINTS" id="PR00073">
    <property type="entry name" value="COPRGNOXDASE"/>
</dbReference>
<evidence type="ECO:0000313" key="8">
    <source>
        <dbReference type="EMBL" id="ATL47688.1"/>
    </source>
</evidence>
<protein>
    <recommendedName>
        <fullName evidence="4">coproporphyrinogen oxidase</fullName>
        <ecNumber evidence="4">1.3.3.3</ecNumber>
    </recommendedName>
</protein>
<dbReference type="AlphaFoldDB" id="A0A291QUP3"/>
<evidence type="ECO:0000256" key="1">
    <source>
        <dbReference type="ARBA" id="ARBA00005168"/>
    </source>
</evidence>
<accession>A0A291QUP3</accession>
<comment type="similarity">
    <text evidence="2">Belongs to the aerobic coproporphyrinogen-III oxidase family.</text>
</comment>
<evidence type="ECO:0000313" key="9">
    <source>
        <dbReference type="Proteomes" id="UP000220133"/>
    </source>
</evidence>
<dbReference type="OrthoDB" id="9777553at2"/>
<evidence type="ECO:0000256" key="5">
    <source>
        <dbReference type="ARBA" id="ARBA00023002"/>
    </source>
</evidence>
<dbReference type="RefSeq" id="WP_098194065.1">
    <property type="nucleotide sequence ID" value="NZ_CP023777.1"/>
</dbReference>
<evidence type="ECO:0000256" key="3">
    <source>
        <dbReference type="ARBA" id="ARBA00011738"/>
    </source>
</evidence>
<proteinExistence type="inferred from homology"/>
<keyword evidence="5" id="KW-0560">Oxidoreductase</keyword>
<dbReference type="PANTHER" id="PTHR10755">
    <property type="entry name" value="COPROPORPHYRINOGEN III OXIDASE, MITOCHONDRIAL"/>
    <property type="match status" value="1"/>
</dbReference>
<dbReference type="Gene3D" id="3.40.1500.10">
    <property type="entry name" value="Coproporphyrinogen III oxidase, aerobic"/>
    <property type="match status" value="1"/>
</dbReference>
<comment type="subunit">
    <text evidence="3">Homodimer.</text>
</comment>
<dbReference type="KEGG" id="cbae:COR50_11205"/>
<evidence type="ECO:0000256" key="6">
    <source>
        <dbReference type="ARBA" id="ARBA00023133"/>
    </source>
</evidence>
<dbReference type="Pfam" id="PF01218">
    <property type="entry name" value="Coprogen_oxidas"/>
    <property type="match status" value="1"/>
</dbReference>
<gene>
    <name evidence="8" type="ORF">COR50_11205</name>
</gene>
<comment type="pathway">
    <text evidence="1">Porphyrin-containing compound metabolism; protoporphyrin-IX biosynthesis; protoporphyrinogen-IX from coproporphyrinogen-III (O2 route): step 1/1.</text>
</comment>
<dbReference type="GO" id="GO:0005737">
    <property type="term" value="C:cytoplasm"/>
    <property type="evidence" value="ECO:0007669"/>
    <property type="project" value="TreeGrafter"/>
</dbReference>
<evidence type="ECO:0000256" key="7">
    <source>
        <dbReference type="ARBA" id="ARBA00023244"/>
    </source>
</evidence>
<dbReference type="GO" id="GO:0006782">
    <property type="term" value="P:protoporphyrinogen IX biosynthetic process"/>
    <property type="evidence" value="ECO:0007669"/>
    <property type="project" value="TreeGrafter"/>
</dbReference>
<dbReference type="PIRSF" id="PIRSF000166">
    <property type="entry name" value="Coproporphyri_ox"/>
    <property type="match status" value="1"/>
</dbReference>
<dbReference type="PANTHER" id="PTHR10755:SF0">
    <property type="entry name" value="OXYGEN-DEPENDENT COPROPORPHYRINOGEN-III OXIDASE, MITOCHONDRIAL"/>
    <property type="match status" value="1"/>
</dbReference>
<evidence type="ECO:0000256" key="4">
    <source>
        <dbReference type="ARBA" id="ARBA00012869"/>
    </source>
</evidence>
<dbReference type="EC" id="1.3.3.3" evidence="4"/>
<sequence length="304" mass="35155">MNIKDQFVDFIHNLQDEICTALEQADGKAKFREDKWEREGGGGGKSRVIAHGNVFEKGGVNTSVVHGQLPNTMAQQFGVQQDARFFACGISLVIHPLNPFVPTVHANFRYFELYNENGEKVDAWFGGGADLTPYYLEFEDGQHFHRTFKNACDPFGQEYYPRFKQQCDEYFVNKHRNNEARGIGGIFYDYQRVTETRSAEDLLAFSTANGKAFLDAYLPIVEKNKDKPYTDEHVQWQYYRRGRYVEFNLVHDRGTLFGLKTNGRTESILMSLPPLARWEYNYHTQPGSPEAQLETYLKPRDWIS</sequence>
<name>A0A291QUP3_9BACT</name>
<dbReference type="GO" id="GO:0004109">
    <property type="term" value="F:coproporphyrinogen oxidase activity"/>
    <property type="evidence" value="ECO:0007669"/>
    <property type="project" value="UniProtKB-EC"/>
</dbReference>
<evidence type="ECO:0000256" key="2">
    <source>
        <dbReference type="ARBA" id="ARBA00010644"/>
    </source>
</evidence>
<keyword evidence="7" id="KW-0627">Porphyrin biosynthesis</keyword>
<dbReference type="InterPro" id="IPR001260">
    <property type="entry name" value="Coprogen_oxidase_aer"/>
</dbReference>